<sequence>MYLIKRLFALMLILLLLFTVLFAGRSFLVWLDSAEPVDARSNTETRSNVQWLSSEKPLRFTFSNQRTHSLRILSNAVFDQSVFLELPVNYAIKYVLYDDKGNVILDKIYHHASKLVNNSEEQQIKQIIENKQSLNVASGQSFYLPITHYPNAKTLDLTLIPEEKSLQGVVVRVHAKTPEQSIDPLNSWLKRPLERRRRATDYLTMGENTLTNAEISNAMAFWWQKIAPQGIPGIDFKSDILYETLPYNVTTYDFSMQQHDLGAYYTELGLCASISLDVTDSLIFTVNSNQYLPSLTWHDKHQFKAPIPISFAVTDNNNNYKTELIDAGLVTICSEEPLLTSWRTASGTAILTSYAGSYLVNEFASVNFDIEPSSNLNIDVRALQTNQLSVIIYDEHNQAIEHYSVTLKGDVSDFDRVINDNTQRQRVGMLNSYYLRTPDNAHHLKISAEKDVYVRLKSRFADFNYQRAISHQFLPEPINGFYDIAAWYEQRAANHYELTQLAHFTNIRTFTPPKEPELVTTFYQSKELFDKLPLSNVALVLSPDRYFMPKLPPQVFNYGLYKKNNYSPYNDSEDNNLVYRLSNNSSKEVTVSELSVETLQQLQSQAKTIYQNWYGERPWIKQRIYQLDTSAPLTLEFTAQQRPMSVVFKVFRANSSEPVELSLTQNADYKSGLTSEYSIAKQRFMLHQSALLDAFLIHPKNSQLTSYPSITQTITNDIAELHSLTLQATDTVWISVLEEYPLQEQKVRWWNHEN</sequence>
<gene>
    <name evidence="1" type="ORF">GCM10008027_01890</name>
</gene>
<dbReference type="RefSeq" id="WP_188726677.1">
    <property type="nucleotide sequence ID" value="NZ_BMIT01000001.1"/>
</dbReference>
<evidence type="ECO:0000313" key="1">
    <source>
        <dbReference type="EMBL" id="GGE80780.1"/>
    </source>
</evidence>
<accession>A0ABQ1T6D7</accession>
<reference evidence="2" key="1">
    <citation type="journal article" date="2019" name="Int. J. Syst. Evol. Microbiol.">
        <title>The Global Catalogue of Microorganisms (GCM) 10K type strain sequencing project: providing services to taxonomists for standard genome sequencing and annotation.</title>
        <authorList>
            <consortium name="The Broad Institute Genomics Platform"/>
            <consortium name="The Broad Institute Genome Sequencing Center for Infectious Disease"/>
            <person name="Wu L."/>
            <person name="Ma J."/>
        </authorList>
    </citation>
    <scope>NUCLEOTIDE SEQUENCE [LARGE SCALE GENOMIC DNA]</scope>
    <source>
        <strain evidence="2">CGMCC 1.15394</strain>
    </source>
</reference>
<protein>
    <submittedName>
        <fullName evidence="1">Uncharacterized protein</fullName>
    </submittedName>
</protein>
<name>A0ABQ1T6D7_9GAMM</name>
<dbReference type="EMBL" id="BMIT01000001">
    <property type="protein sequence ID" value="GGE80780.1"/>
    <property type="molecule type" value="Genomic_DNA"/>
</dbReference>
<organism evidence="1 2">
    <name type="scientific">Pseudoalteromonas gelatinilytica</name>
    <dbReference type="NCBI Taxonomy" id="1703256"/>
    <lineage>
        <taxon>Bacteria</taxon>
        <taxon>Pseudomonadati</taxon>
        <taxon>Pseudomonadota</taxon>
        <taxon>Gammaproteobacteria</taxon>
        <taxon>Alteromonadales</taxon>
        <taxon>Pseudoalteromonadaceae</taxon>
        <taxon>Pseudoalteromonas</taxon>
    </lineage>
</organism>
<dbReference type="Proteomes" id="UP000638462">
    <property type="component" value="Unassembled WGS sequence"/>
</dbReference>
<evidence type="ECO:0000313" key="2">
    <source>
        <dbReference type="Proteomes" id="UP000638462"/>
    </source>
</evidence>
<comment type="caution">
    <text evidence="1">The sequence shown here is derived from an EMBL/GenBank/DDBJ whole genome shotgun (WGS) entry which is preliminary data.</text>
</comment>
<proteinExistence type="predicted"/>
<keyword evidence="2" id="KW-1185">Reference proteome</keyword>